<keyword evidence="4 5" id="KW-0720">Serine protease</keyword>
<evidence type="ECO:0000256" key="3">
    <source>
        <dbReference type="ARBA" id="ARBA00022801"/>
    </source>
</evidence>
<dbReference type="InterPro" id="IPR001478">
    <property type="entry name" value="PDZ"/>
</dbReference>
<sequence>MRKFFKILNYFLVVLILFLLGFLAGKRYDIAFDSNDEIIGLHYSGNEQKIRRLVSLIDAQYIDGISSDSLVDVAIKKIVDQLDPHSKYIEKVKVDKTNQEIKGEYVGIGIEYKGLRDTLVITRALQDGPNADLLRFGDRILAVDKESVVGKNASKFEQLIKGRKGSTVQLDLLRNKDSITVTAKRNIVPVNPIVGEHMINQELGYIKLSKFTNNAASYFHQSLKNLLAQGMQTLVLDLRGNPGGVMSQAEAIADEFLTKNELIVFTKDKDEKKKYIFATKGGLFEQGQVYVLIDEGSASSSEIVAGALQDYGRGTIVGRRSYGKGLVQREIDLGDGSSILLTVARYYTPSGRSIQKPYTVSKETYNEDLHNRIRSGELFSRDSIKLNEQLKFRAPSGKIVYGGGGIVPDEFVAFDTLSVANWLTYNPDAKYYDEFVFNKTDENKNILLLQTENIFYRYFDGSLYHADFLKILGLKSSMVKKDYFPIVNTFLKASVAKLKFGLPMYYRVWLPEDEMIKRVIELENKRKR</sequence>
<name>F0P0R9_WEEVC</name>
<dbReference type="HOGENOM" id="CLU_017295_2_1_10"/>
<dbReference type="STRING" id="865938.Weevi_0769"/>
<dbReference type="GO" id="GO:0008236">
    <property type="term" value="F:serine-type peptidase activity"/>
    <property type="evidence" value="ECO:0007669"/>
    <property type="project" value="UniProtKB-KW"/>
</dbReference>
<dbReference type="Gene3D" id="3.30.750.44">
    <property type="match status" value="1"/>
</dbReference>
<dbReference type="Gene3D" id="3.90.226.10">
    <property type="entry name" value="2-enoyl-CoA Hydratase, Chain A, domain 1"/>
    <property type="match status" value="1"/>
</dbReference>
<dbReference type="InterPro" id="IPR005151">
    <property type="entry name" value="Tail-specific_protease"/>
</dbReference>
<dbReference type="SMART" id="SM00228">
    <property type="entry name" value="PDZ"/>
    <property type="match status" value="1"/>
</dbReference>
<protein>
    <submittedName>
        <fullName evidence="8">Carboxyl-terminal protease</fullName>
    </submittedName>
</protein>
<dbReference type="GO" id="GO:0030288">
    <property type="term" value="C:outer membrane-bounded periplasmic space"/>
    <property type="evidence" value="ECO:0007669"/>
    <property type="project" value="TreeGrafter"/>
</dbReference>
<dbReference type="Proteomes" id="UP000008641">
    <property type="component" value="Chromosome"/>
</dbReference>
<gene>
    <name evidence="8" type="ordered locus">Weevi_0769</name>
</gene>
<reference evidence="8 9" key="1">
    <citation type="journal article" date="2011" name="Stand. Genomic Sci.">
        <title>Complete genome sequence of Weeksella virosa type strain (9751).</title>
        <authorList>
            <person name="Lang E."/>
            <person name="Teshima H."/>
            <person name="Lucas S."/>
            <person name="Lapidus A."/>
            <person name="Hammon N."/>
            <person name="Deshpande S."/>
            <person name="Nolan M."/>
            <person name="Cheng J.F."/>
            <person name="Pitluck S."/>
            <person name="Liolios K."/>
            <person name="Pagani I."/>
            <person name="Mikhailova N."/>
            <person name="Ivanova N."/>
            <person name="Mavromatis K."/>
            <person name="Pati A."/>
            <person name="Tapia R."/>
            <person name="Han C."/>
            <person name="Goodwin L."/>
            <person name="Chen A."/>
            <person name="Palaniappan K."/>
            <person name="Land M."/>
            <person name="Hauser L."/>
            <person name="Chang Y.J."/>
            <person name="Jeffries C.D."/>
            <person name="Brambilla E.M."/>
            <person name="Kopitz M."/>
            <person name="Rohde M."/>
            <person name="Goker M."/>
            <person name="Tindall B.J."/>
            <person name="Detter J.C."/>
            <person name="Woyke T."/>
            <person name="Bristow J."/>
            <person name="Eisen J.A."/>
            <person name="Markowitz V."/>
            <person name="Hugenholtz P."/>
            <person name="Klenk H.P."/>
            <person name="Kyrpides N.C."/>
        </authorList>
    </citation>
    <scope>NUCLEOTIDE SEQUENCE [LARGE SCALE GENOMIC DNA]</scope>
    <source>
        <strain evidence="9">ATCC 43766 / DSM 16922 / JCM 21250 / NBRC 16016 / NCTC 11634 / CL345/78</strain>
    </source>
</reference>
<keyword evidence="6" id="KW-1133">Transmembrane helix</keyword>
<feature type="transmembrane region" description="Helical" evidence="6">
    <location>
        <begin position="7"/>
        <end position="25"/>
    </location>
</feature>
<proteinExistence type="inferred from homology"/>
<keyword evidence="6" id="KW-0812">Transmembrane</keyword>
<dbReference type="GO" id="GO:0006508">
    <property type="term" value="P:proteolysis"/>
    <property type="evidence" value="ECO:0007669"/>
    <property type="project" value="UniProtKB-KW"/>
</dbReference>
<dbReference type="OrthoDB" id="9812068at2"/>
<dbReference type="eggNOG" id="COG0793">
    <property type="taxonomic scope" value="Bacteria"/>
</dbReference>
<organism evidence="8 9">
    <name type="scientific">Weeksella virosa (strain ATCC 43766 / DSM 16922 / JCM 21250 / CCUG 30538 / CDC 9751 / IAM 14551 / NBRC 16016 / NCTC 11634 / CL345/78)</name>
    <dbReference type="NCBI Taxonomy" id="865938"/>
    <lineage>
        <taxon>Bacteria</taxon>
        <taxon>Pseudomonadati</taxon>
        <taxon>Bacteroidota</taxon>
        <taxon>Flavobacteriia</taxon>
        <taxon>Flavobacteriales</taxon>
        <taxon>Weeksellaceae</taxon>
        <taxon>Weeksella</taxon>
    </lineage>
</organism>
<dbReference type="GO" id="GO:0007165">
    <property type="term" value="P:signal transduction"/>
    <property type="evidence" value="ECO:0007669"/>
    <property type="project" value="TreeGrafter"/>
</dbReference>
<evidence type="ECO:0000313" key="9">
    <source>
        <dbReference type="Proteomes" id="UP000008641"/>
    </source>
</evidence>
<dbReference type="SUPFAM" id="SSF50156">
    <property type="entry name" value="PDZ domain-like"/>
    <property type="match status" value="1"/>
</dbReference>
<dbReference type="Gene3D" id="2.30.42.10">
    <property type="match status" value="1"/>
</dbReference>
<dbReference type="EMBL" id="CP002455">
    <property type="protein sequence ID" value="ADX67483.1"/>
    <property type="molecule type" value="Genomic_DNA"/>
</dbReference>
<dbReference type="PANTHER" id="PTHR32060:SF30">
    <property type="entry name" value="CARBOXY-TERMINAL PROCESSING PROTEASE CTPA"/>
    <property type="match status" value="1"/>
</dbReference>
<dbReference type="SMART" id="SM00245">
    <property type="entry name" value="TSPc"/>
    <property type="match status" value="1"/>
</dbReference>
<dbReference type="RefSeq" id="WP_013597874.1">
    <property type="nucleotide sequence ID" value="NC_015144.1"/>
</dbReference>
<dbReference type="KEGG" id="wvi:Weevi_0769"/>
<keyword evidence="3 5" id="KW-0378">Hydrolase</keyword>
<evidence type="ECO:0000256" key="5">
    <source>
        <dbReference type="RuleBase" id="RU004404"/>
    </source>
</evidence>
<accession>F0P0R9</accession>
<keyword evidence="9" id="KW-1185">Reference proteome</keyword>
<keyword evidence="6" id="KW-0472">Membrane</keyword>
<dbReference type="Pfam" id="PF03572">
    <property type="entry name" value="Peptidase_S41"/>
    <property type="match status" value="1"/>
</dbReference>
<dbReference type="InterPro" id="IPR004447">
    <property type="entry name" value="Peptidase_S41A"/>
</dbReference>
<keyword evidence="2 5" id="KW-0645">Protease</keyword>
<dbReference type="AlphaFoldDB" id="F0P0R9"/>
<dbReference type="SUPFAM" id="SSF52096">
    <property type="entry name" value="ClpP/crotonase"/>
    <property type="match status" value="1"/>
</dbReference>
<feature type="domain" description="PDZ" evidence="7">
    <location>
        <begin position="91"/>
        <end position="161"/>
    </location>
</feature>
<evidence type="ECO:0000256" key="2">
    <source>
        <dbReference type="ARBA" id="ARBA00022670"/>
    </source>
</evidence>
<reference evidence="9" key="2">
    <citation type="journal article" date="2011" name="Stand. Genomic Sci.">
        <title>Complete genome sequence of Weeksella virosa type strain (9751T).</title>
        <authorList>
            <person name="Lang E."/>
            <person name="Teshima H."/>
            <person name="Lucas S."/>
            <person name="Lapidus A."/>
            <person name="Hammon N."/>
            <person name="Deshpande S."/>
            <person name="Nolan M."/>
            <person name="Cheng J."/>
            <person name="Pitluck S."/>
            <person name="Liolios K."/>
            <person name="Pagani I."/>
            <person name="Mikhailova N."/>
            <person name="Ivanova N."/>
            <person name="Mavromatis K."/>
            <person name="Pati A."/>
            <person name="Tapia R."/>
            <person name="Han C."/>
            <person name="Goodwin L."/>
            <person name="Chen A."/>
            <person name="Palaniappan K."/>
            <person name="Land M."/>
            <person name="Hauser L."/>
            <person name="Chang Y."/>
            <person name="Jeffries C."/>
            <person name="Brambilla E."/>
            <person name="Kopitz M."/>
            <person name="Rohde M."/>
            <person name="Goker M."/>
            <person name="Tindall B."/>
            <person name="Detter J."/>
            <person name="Woyke T."/>
            <person name="Bristow J."/>
            <person name="Eisen J."/>
            <person name="Markowitz V."/>
            <person name="Hugenholtz P."/>
            <person name="Klenk H."/>
            <person name="Kyrpides N."/>
        </authorList>
    </citation>
    <scope>NUCLEOTIDE SEQUENCE [LARGE SCALE GENOMIC DNA]</scope>
    <source>
        <strain evidence="9">ATCC 43766 / DSM 16922 / JCM 21250 / NBRC 16016 / NCTC 11634 / CL345/78</strain>
    </source>
</reference>
<dbReference type="InterPro" id="IPR029045">
    <property type="entry name" value="ClpP/crotonase-like_dom_sf"/>
</dbReference>
<evidence type="ECO:0000313" key="8">
    <source>
        <dbReference type="EMBL" id="ADX67483.1"/>
    </source>
</evidence>
<dbReference type="Pfam" id="PF13180">
    <property type="entry name" value="PDZ_2"/>
    <property type="match status" value="1"/>
</dbReference>
<dbReference type="MEROPS" id="S41.004"/>
<dbReference type="NCBIfam" id="TIGR00225">
    <property type="entry name" value="prc"/>
    <property type="match status" value="1"/>
</dbReference>
<dbReference type="GO" id="GO:0004175">
    <property type="term" value="F:endopeptidase activity"/>
    <property type="evidence" value="ECO:0007669"/>
    <property type="project" value="TreeGrafter"/>
</dbReference>
<evidence type="ECO:0000256" key="6">
    <source>
        <dbReference type="SAM" id="Phobius"/>
    </source>
</evidence>
<evidence type="ECO:0000259" key="7">
    <source>
        <dbReference type="PROSITE" id="PS50106"/>
    </source>
</evidence>
<evidence type="ECO:0000256" key="4">
    <source>
        <dbReference type="ARBA" id="ARBA00022825"/>
    </source>
</evidence>
<dbReference type="PANTHER" id="PTHR32060">
    <property type="entry name" value="TAIL-SPECIFIC PROTEASE"/>
    <property type="match status" value="1"/>
</dbReference>
<evidence type="ECO:0000256" key="1">
    <source>
        <dbReference type="ARBA" id="ARBA00009179"/>
    </source>
</evidence>
<dbReference type="InterPro" id="IPR036034">
    <property type="entry name" value="PDZ_sf"/>
</dbReference>
<dbReference type="PROSITE" id="PS50106">
    <property type="entry name" value="PDZ"/>
    <property type="match status" value="1"/>
</dbReference>
<dbReference type="CDD" id="cd07560">
    <property type="entry name" value="Peptidase_S41_CPP"/>
    <property type="match status" value="1"/>
</dbReference>
<comment type="similarity">
    <text evidence="1 5">Belongs to the peptidase S41A family.</text>
</comment>